<dbReference type="Gramene" id="EOY13468">
    <property type="protein sequence ID" value="EOY13468"/>
    <property type="gene ID" value="TCM_032051"/>
</dbReference>
<reference evidence="2 3" key="1">
    <citation type="journal article" date="2013" name="Genome Biol.">
        <title>The genome sequence of the most widely cultivated cacao type and its use to identify candidate genes regulating pod color.</title>
        <authorList>
            <person name="Motamayor J.C."/>
            <person name="Mockaitis K."/>
            <person name="Schmutz J."/>
            <person name="Haiminen N."/>
            <person name="Iii D.L."/>
            <person name="Cornejo O."/>
            <person name="Findley S.D."/>
            <person name="Zheng P."/>
            <person name="Utro F."/>
            <person name="Royaert S."/>
            <person name="Saski C."/>
            <person name="Jenkins J."/>
            <person name="Podicheti R."/>
            <person name="Zhao M."/>
            <person name="Scheffler B.E."/>
            <person name="Stack J.C."/>
            <person name="Feltus F.A."/>
            <person name="Mustiga G.M."/>
            <person name="Amores F."/>
            <person name="Phillips W."/>
            <person name="Marelli J.P."/>
            <person name="May G.D."/>
            <person name="Shapiro H."/>
            <person name="Ma J."/>
            <person name="Bustamante C.D."/>
            <person name="Schnell R.J."/>
            <person name="Main D."/>
            <person name="Gilbert D."/>
            <person name="Parida L."/>
            <person name="Kuhn D.N."/>
        </authorList>
    </citation>
    <scope>NUCLEOTIDE SEQUENCE [LARGE SCALE GENOMIC DNA]</scope>
    <source>
        <strain evidence="3">cv. Matina 1-6</strain>
    </source>
</reference>
<name>A0A061F996_THECC</name>
<organism evidence="2 3">
    <name type="scientific">Theobroma cacao</name>
    <name type="common">Cacao</name>
    <name type="synonym">Cocoa</name>
    <dbReference type="NCBI Taxonomy" id="3641"/>
    <lineage>
        <taxon>Eukaryota</taxon>
        <taxon>Viridiplantae</taxon>
        <taxon>Streptophyta</taxon>
        <taxon>Embryophyta</taxon>
        <taxon>Tracheophyta</taxon>
        <taxon>Spermatophyta</taxon>
        <taxon>Magnoliopsida</taxon>
        <taxon>eudicotyledons</taxon>
        <taxon>Gunneridae</taxon>
        <taxon>Pentapetalae</taxon>
        <taxon>rosids</taxon>
        <taxon>malvids</taxon>
        <taxon>Malvales</taxon>
        <taxon>Malvaceae</taxon>
        <taxon>Byttnerioideae</taxon>
        <taxon>Theobroma</taxon>
    </lineage>
</organism>
<sequence length="295" mass="33873">MSSVSVASMLLGKVAIQELVTDSIIFPDESNSQTAMKRLYLHLKERVPLKARHIVASAFSTSAPPMFTGKNYVFWSVEMQSYLRAFNRWDVVETRNEPVQRHANSTLAQIRQFEEDKAKRTKIEVGNGDFLLIFGVGTIGVQTPKDRACIVSDLVGIELFTVIMRNRYFPLNWMKLKQNVYKAIIVDTDLWHKSLVQYEAFCYSKIPDAKRSKLDEKSLVVDHLSYSEISKGYGVFDVKTWKVLVSRDVRFDETIKWNWETLKVESSKVNDIVAEVVDDCEMENADDKNIDKVLV</sequence>
<proteinExistence type="predicted"/>
<dbReference type="Proteomes" id="UP000026915">
    <property type="component" value="Chromosome 7"/>
</dbReference>
<dbReference type="InterPro" id="IPR057670">
    <property type="entry name" value="SH3_retrovirus"/>
</dbReference>
<dbReference type="EMBL" id="CM001885">
    <property type="protein sequence ID" value="EOY13468.1"/>
    <property type="molecule type" value="Genomic_DNA"/>
</dbReference>
<dbReference type="InParanoid" id="A0A061F996"/>
<dbReference type="eggNOG" id="KOG0017">
    <property type="taxonomic scope" value="Eukaryota"/>
</dbReference>
<dbReference type="HOGENOM" id="CLU_944636_0_0_1"/>
<dbReference type="AlphaFoldDB" id="A0A061F996"/>
<gene>
    <name evidence="2" type="ORF">TCM_032051</name>
</gene>
<keyword evidence="3" id="KW-1185">Reference proteome</keyword>
<evidence type="ECO:0000313" key="3">
    <source>
        <dbReference type="Proteomes" id="UP000026915"/>
    </source>
</evidence>
<accession>A0A061F996</accession>
<dbReference type="Pfam" id="PF25597">
    <property type="entry name" value="SH3_retrovirus"/>
    <property type="match status" value="1"/>
</dbReference>
<protein>
    <recommendedName>
        <fullName evidence="1">Retroviral polymerase SH3-like domain-containing protein</fullName>
    </recommendedName>
</protein>
<evidence type="ECO:0000313" key="2">
    <source>
        <dbReference type="EMBL" id="EOY13468.1"/>
    </source>
</evidence>
<evidence type="ECO:0000259" key="1">
    <source>
        <dbReference type="Pfam" id="PF25597"/>
    </source>
</evidence>
<feature type="domain" description="Retroviral polymerase SH3-like" evidence="1">
    <location>
        <begin position="202"/>
        <end position="262"/>
    </location>
</feature>